<dbReference type="PANTHER" id="PTHR39967:SF1">
    <property type="entry name" value="ISH14-TYPE TRANSPOSASE HSIRS44"/>
    <property type="match status" value="1"/>
</dbReference>
<gene>
    <name evidence="1" type="ORF">SAMN05443661_11338</name>
</gene>
<evidence type="ECO:0000313" key="2">
    <source>
        <dbReference type="Proteomes" id="UP000182829"/>
    </source>
</evidence>
<dbReference type="EMBL" id="FORO01000013">
    <property type="protein sequence ID" value="SFJ06963.1"/>
    <property type="molecule type" value="Genomic_DNA"/>
</dbReference>
<evidence type="ECO:0008006" key="3">
    <source>
        <dbReference type="Google" id="ProtNLM"/>
    </source>
</evidence>
<dbReference type="PANTHER" id="PTHR39967">
    <property type="match status" value="1"/>
</dbReference>
<organism evidence="1 2">
    <name type="scientific">Natronobacterium gregoryi</name>
    <dbReference type="NCBI Taxonomy" id="44930"/>
    <lineage>
        <taxon>Archaea</taxon>
        <taxon>Methanobacteriati</taxon>
        <taxon>Methanobacteriota</taxon>
        <taxon>Stenosarchaea group</taxon>
        <taxon>Halobacteria</taxon>
        <taxon>Halobacteriales</taxon>
        <taxon>Natrialbaceae</taxon>
        <taxon>Natronobacterium</taxon>
    </lineage>
</organism>
<sequence>MLMAETDRLDESTEWIDVAFVQRERTPREIIEKHIRHYLAKFSVSNTVILFEKLGVGRSRTVVYNWVQKAALQPEGGANPDRVAVDQKTIRINDKQHWLYAVVDPETNRNMHSRLFSTYAIPIAQESLTELSEKHDIRDAVFLIEDADDLIGGLH</sequence>
<name>A0A1I3NCD5_9EURY</name>
<dbReference type="Proteomes" id="UP000182829">
    <property type="component" value="Unassembled WGS sequence"/>
</dbReference>
<reference evidence="1 2" key="1">
    <citation type="submission" date="2016-10" db="EMBL/GenBank/DDBJ databases">
        <authorList>
            <person name="de Groot N.N."/>
        </authorList>
    </citation>
    <scope>NUCLEOTIDE SEQUENCE [LARGE SCALE GENOMIC DNA]</scope>
    <source>
        <strain evidence="1 2">SP2</strain>
    </source>
</reference>
<protein>
    <recommendedName>
        <fullName evidence="3">Transposase</fullName>
    </recommendedName>
</protein>
<dbReference type="AlphaFoldDB" id="A0A1I3NCD5"/>
<proteinExistence type="predicted"/>
<accession>A0A1I3NCD5</accession>
<evidence type="ECO:0000313" key="1">
    <source>
        <dbReference type="EMBL" id="SFJ06963.1"/>
    </source>
</evidence>